<gene>
    <name evidence="6" type="primary">sppA</name>
    <name evidence="6" type="ORF">DXA39_01765</name>
</gene>
<evidence type="ECO:0000256" key="1">
    <source>
        <dbReference type="ARBA" id="ARBA00008683"/>
    </source>
</evidence>
<dbReference type="Pfam" id="PF01343">
    <property type="entry name" value="Peptidase_S49"/>
    <property type="match status" value="1"/>
</dbReference>
<reference evidence="6 7" key="1">
    <citation type="submission" date="2018-08" db="EMBL/GenBank/DDBJ databases">
        <title>A genome reference for cultivated species of the human gut microbiota.</title>
        <authorList>
            <person name="Zou Y."/>
            <person name="Xue W."/>
            <person name="Luo G."/>
        </authorList>
    </citation>
    <scope>NUCLEOTIDE SEQUENCE [LARGE SCALE GENOMIC DNA]</scope>
    <source>
        <strain evidence="6 7">OF01-3</strain>
    </source>
</reference>
<feature type="domain" description="Peptidase S49" evidence="5">
    <location>
        <begin position="126"/>
        <end position="276"/>
    </location>
</feature>
<dbReference type="CDD" id="cd07023">
    <property type="entry name" value="S49_Sppa_N_C"/>
    <property type="match status" value="1"/>
</dbReference>
<dbReference type="AlphaFoldDB" id="A0A3E2TLC2"/>
<accession>A0A3E2TLC2</accession>
<dbReference type="OrthoDB" id="9764363at2"/>
<evidence type="ECO:0000256" key="4">
    <source>
        <dbReference type="ARBA" id="ARBA00022825"/>
    </source>
</evidence>
<protein>
    <submittedName>
        <fullName evidence="6">Signal peptide peptidase SppA</fullName>
    </submittedName>
</protein>
<dbReference type="GO" id="GO:0006508">
    <property type="term" value="P:proteolysis"/>
    <property type="evidence" value="ECO:0007669"/>
    <property type="project" value="UniProtKB-KW"/>
</dbReference>
<evidence type="ECO:0000313" key="7">
    <source>
        <dbReference type="Proteomes" id="UP000261011"/>
    </source>
</evidence>
<dbReference type="InterPro" id="IPR004635">
    <property type="entry name" value="Pept_S49_SppA"/>
</dbReference>
<proteinExistence type="inferred from homology"/>
<comment type="similarity">
    <text evidence="1">Belongs to the peptidase S49 family.</text>
</comment>
<dbReference type="Gene3D" id="3.90.226.10">
    <property type="entry name" value="2-enoyl-CoA Hydratase, Chain A, domain 1"/>
    <property type="match status" value="2"/>
</dbReference>
<dbReference type="NCBIfam" id="TIGR00706">
    <property type="entry name" value="SppA_dom"/>
    <property type="match status" value="1"/>
</dbReference>
<dbReference type="GO" id="GO:0008236">
    <property type="term" value="F:serine-type peptidase activity"/>
    <property type="evidence" value="ECO:0007669"/>
    <property type="project" value="UniProtKB-KW"/>
</dbReference>
<dbReference type="EMBL" id="QVEU01000001">
    <property type="protein sequence ID" value="RGB78201.1"/>
    <property type="molecule type" value="Genomic_DNA"/>
</dbReference>
<dbReference type="RefSeq" id="WP_117520492.1">
    <property type="nucleotide sequence ID" value="NZ_AP031484.1"/>
</dbReference>
<organism evidence="6 7">
    <name type="scientific">Anaerococcus nagyae</name>
    <dbReference type="NCBI Taxonomy" id="1755241"/>
    <lineage>
        <taxon>Bacteria</taxon>
        <taxon>Bacillati</taxon>
        <taxon>Bacillota</taxon>
        <taxon>Tissierellia</taxon>
        <taxon>Tissierellales</taxon>
        <taxon>Peptoniphilaceae</taxon>
        <taxon>Anaerococcus</taxon>
    </lineage>
</organism>
<name>A0A3E2TLC2_9FIRM</name>
<dbReference type="InterPro" id="IPR029045">
    <property type="entry name" value="ClpP/crotonase-like_dom_sf"/>
</dbReference>
<keyword evidence="4" id="KW-0720">Serine protease</keyword>
<dbReference type="PANTHER" id="PTHR42987:SF7">
    <property type="entry name" value="SIGNAL PEPTIDE PEPTIDASE SPPA-RELATED"/>
    <property type="match status" value="1"/>
</dbReference>
<evidence type="ECO:0000259" key="5">
    <source>
        <dbReference type="Pfam" id="PF01343"/>
    </source>
</evidence>
<dbReference type="SUPFAM" id="SSF52096">
    <property type="entry name" value="ClpP/crotonase"/>
    <property type="match status" value="1"/>
</dbReference>
<keyword evidence="3" id="KW-0378">Hydrolase</keyword>
<keyword evidence="2" id="KW-0645">Protease</keyword>
<keyword evidence="7" id="KW-1185">Reference proteome</keyword>
<dbReference type="PANTHER" id="PTHR42987">
    <property type="entry name" value="PEPTIDASE S49"/>
    <property type="match status" value="1"/>
</dbReference>
<dbReference type="InterPro" id="IPR047272">
    <property type="entry name" value="S49_SppA_C"/>
</dbReference>
<comment type="caution">
    <text evidence="6">The sequence shown here is derived from an EMBL/GenBank/DDBJ whole genome shotgun (WGS) entry which is preliminary data.</text>
</comment>
<evidence type="ECO:0000256" key="2">
    <source>
        <dbReference type="ARBA" id="ARBA00022670"/>
    </source>
</evidence>
<sequence length="332" mass="36671">MEQNNKRNKTNKKRWIAVGLAVLVFLISLFSQNKVEEEKEDLRNQALTRLGMSEENTLYGTNPLQKILVVNVDGMIASDDSNDFVVDELNKAATDDTISGVILHVNSPGGSVYASERIANKVKKIQENNKPVYSVMQELAASGGYYISAPCDKIYASNETWTGSIGVIMQSYSLEGLFDKYGIKEQNITTGKMKDAGSPGSDMDKEEKEYFQGLVDSAFSRFVKIVADGRGMSEAEVKKLADGRVYDGSQAKENGLIDNIGDLEAAANDMAETNNLDDPMVVEKDDIMSSFSKYLPGFKTSVDNPKSDLEMLDKFMKENNNLPMYLYGGSNE</sequence>
<dbReference type="InterPro" id="IPR002142">
    <property type="entry name" value="Peptidase_S49"/>
</dbReference>
<evidence type="ECO:0000256" key="3">
    <source>
        <dbReference type="ARBA" id="ARBA00022801"/>
    </source>
</evidence>
<dbReference type="Proteomes" id="UP000261011">
    <property type="component" value="Unassembled WGS sequence"/>
</dbReference>
<evidence type="ECO:0000313" key="6">
    <source>
        <dbReference type="EMBL" id="RGB78201.1"/>
    </source>
</evidence>